<proteinExistence type="predicted"/>
<dbReference type="PANTHER" id="PTHR43435">
    <property type="entry name" value="RIBULOKINASE"/>
    <property type="match status" value="1"/>
</dbReference>
<dbReference type="InterPro" id="IPR018485">
    <property type="entry name" value="FGGY_C"/>
</dbReference>
<dbReference type="AlphaFoldDB" id="A0A9K3K7R9"/>
<dbReference type="GO" id="GO:0019569">
    <property type="term" value="P:L-arabinose catabolic process to D-xylulose 5-phosphate"/>
    <property type="evidence" value="ECO:0007669"/>
    <property type="project" value="InterPro"/>
</dbReference>
<dbReference type="GO" id="GO:0005524">
    <property type="term" value="F:ATP binding"/>
    <property type="evidence" value="ECO:0007669"/>
    <property type="project" value="UniProtKB-KW"/>
</dbReference>
<dbReference type="InterPro" id="IPR018484">
    <property type="entry name" value="FGGY_N"/>
</dbReference>
<protein>
    <recommendedName>
        <fullName evidence="2">glycerol kinase</fullName>
        <ecNumber evidence="2">2.7.1.30</ecNumber>
    </recommendedName>
</protein>
<dbReference type="InterPro" id="IPR005929">
    <property type="entry name" value="Ribulokinase"/>
</dbReference>
<evidence type="ECO:0000313" key="12">
    <source>
        <dbReference type="EMBL" id="KAG7353063.1"/>
    </source>
</evidence>
<dbReference type="OrthoDB" id="203824at2759"/>
<dbReference type="InterPro" id="IPR000056">
    <property type="entry name" value="Ribul_P_3_epim-like"/>
</dbReference>
<evidence type="ECO:0000256" key="7">
    <source>
        <dbReference type="ARBA" id="ARBA00023235"/>
    </source>
</evidence>
<feature type="chain" id="PRO_5039882904" description="glycerol kinase" evidence="8">
    <location>
        <begin position="21"/>
        <end position="811"/>
    </location>
</feature>
<accession>A0A9K3K7R9</accession>
<reference evidence="11" key="2">
    <citation type="submission" date="2021-04" db="EMBL/GenBank/DDBJ databases">
        <authorList>
            <person name="Podell S."/>
        </authorList>
    </citation>
    <scope>NUCLEOTIDE SEQUENCE</scope>
    <source>
        <strain evidence="11">Hildebrandi</strain>
    </source>
</reference>
<comment type="caution">
    <text evidence="11">The sequence shown here is derived from an EMBL/GenBank/DDBJ whole genome shotgun (WGS) entry which is preliminary data.</text>
</comment>
<dbReference type="GO" id="GO:0008741">
    <property type="term" value="F:ribulokinase activity"/>
    <property type="evidence" value="ECO:0007669"/>
    <property type="project" value="InterPro"/>
</dbReference>
<feature type="domain" description="Carbohydrate kinase FGGY N-terminal" evidence="9">
    <location>
        <begin position="36"/>
        <end position="304"/>
    </location>
</feature>
<evidence type="ECO:0000256" key="5">
    <source>
        <dbReference type="ARBA" id="ARBA00022777"/>
    </source>
</evidence>
<evidence type="ECO:0000256" key="2">
    <source>
        <dbReference type="ARBA" id="ARBA00012099"/>
    </source>
</evidence>
<dbReference type="EMBL" id="JAGRRH010000055">
    <property type="protein sequence ID" value="KAG7338510.1"/>
    <property type="molecule type" value="Genomic_DNA"/>
</dbReference>
<dbReference type="Proteomes" id="UP000693970">
    <property type="component" value="Unassembled WGS sequence"/>
</dbReference>
<keyword evidence="8" id="KW-0732">Signal</keyword>
<dbReference type="EMBL" id="JAGRRH010000017">
    <property type="protein sequence ID" value="KAG7353063.1"/>
    <property type="molecule type" value="Genomic_DNA"/>
</dbReference>
<evidence type="ECO:0000313" key="13">
    <source>
        <dbReference type="Proteomes" id="UP000693970"/>
    </source>
</evidence>
<dbReference type="GO" id="GO:0004370">
    <property type="term" value="F:glycerol kinase activity"/>
    <property type="evidence" value="ECO:0007669"/>
    <property type="project" value="UniProtKB-EC"/>
</dbReference>
<dbReference type="CDD" id="cd07781">
    <property type="entry name" value="ASKHA_NBD_FGGY_L-RBK"/>
    <property type="match status" value="1"/>
</dbReference>
<dbReference type="GO" id="GO:0019150">
    <property type="term" value="F:D-ribulokinase activity"/>
    <property type="evidence" value="ECO:0007669"/>
    <property type="project" value="TreeGrafter"/>
</dbReference>
<evidence type="ECO:0000256" key="1">
    <source>
        <dbReference type="ARBA" id="ARBA00005190"/>
    </source>
</evidence>
<dbReference type="InterPro" id="IPR018483">
    <property type="entry name" value="Carb_kinase_FGGY_CS"/>
</dbReference>
<name>A0A9K3K7R9_9STRA</name>
<comment type="pathway">
    <text evidence="1">Polyol metabolism; glycerol degradation via glycerol kinase pathway; sn-glycerol 3-phosphate from glycerol: step 1/1.</text>
</comment>
<evidence type="ECO:0000259" key="9">
    <source>
        <dbReference type="Pfam" id="PF00370"/>
    </source>
</evidence>
<evidence type="ECO:0000313" key="11">
    <source>
        <dbReference type="EMBL" id="KAG7338510.1"/>
    </source>
</evidence>
<dbReference type="GO" id="GO:0016857">
    <property type="term" value="F:racemase and epimerase activity, acting on carbohydrates and derivatives"/>
    <property type="evidence" value="ECO:0007669"/>
    <property type="project" value="InterPro"/>
</dbReference>
<dbReference type="GO" id="GO:0005737">
    <property type="term" value="C:cytoplasm"/>
    <property type="evidence" value="ECO:0007669"/>
    <property type="project" value="TreeGrafter"/>
</dbReference>
<feature type="signal peptide" evidence="8">
    <location>
        <begin position="1"/>
        <end position="20"/>
    </location>
</feature>
<evidence type="ECO:0000256" key="4">
    <source>
        <dbReference type="ARBA" id="ARBA00022741"/>
    </source>
</evidence>
<keyword evidence="4" id="KW-0547">Nucleotide-binding</keyword>
<dbReference type="PANTHER" id="PTHR43435:SF4">
    <property type="entry name" value="FGGY CARBOHYDRATE KINASE DOMAIN-CONTAINING PROTEIN"/>
    <property type="match status" value="1"/>
</dbReference>
<dbReference type="CDD" id="cd00429">
    <property type="entry name" value="RPE"/>
    <property type="match status" value="1"/>
</dbReference>
<evidence type="ECO:0000259" key="10">
    <source>
        <dbReference type="Pfam" id="PF02782"/>
    </source>
</evidence>
<evidence type="ECO:0000256" key="8">
    <source>
        <dbReference type="SAM" id="SignalP"/>
    </source>
</evidence>
<gene>
    <name evidence="12" type="ORF">IV203_009111</name>
    <name evidence="11" type="ORF">IV203_011140</name>
</gene>
<organism evidence="11 13">
    <name type="scientific">Nitzschia inconspicua</name>
    <dbReference type="NCBI Taxonomy" id="303405"/>
    <lineage>
        <taxon>Eukaryota</taxon>
        <taxon>Sar</taxon>
        <taxon>Stramenopiles</taxon>
        <taxon>Ochrophyta</taxon>
        <taxon>Bacillariophyta</taxon>
        <taxon>Bacillariophyceae</taxon>
        <taxon>Bacillariophycidae</taxon>
        <taxon>Bacillariales</taxon>
        <taxon>Bacillariaceae</taxon>
        <taxon>Nitzschia</taxon>
    </lineage>
</organism>
<evidence type="ECO:0000256" key="3">
    <source>
        <dbReference type="ARBA" id="ARBA00022679"/>
    </source>
</evidence>
<dbReference type="Pfam" id="PF00834">
    <property type="entry name" value="Ribul_P_3_epim"/>
    <property type="match status" value="1"/>
</dbReference>
<keyword evidence="6" id="KW-0067">ATP-binding</keyword>
<keyword evidence="13" id="KW-1185">Reference proteome</keyword>
<reference evidence="11" key="1">
    <citation type="journal article" date="2021" name="Sci. Rep.">
        <title>Diploid genomic architecture of Nitzschia inconspicua, an elite biomass production diatom.</title>
        <authorList>
            <person name="Oliver A."/>
            <person name="Podell S."/>
            <person name="Pinowska A."/>
            <person name="Traller J.C."/>
            <person name="Smith S.R."/>
            <person name="McClure R."/>
            <person name="Beliaev A."/>
            <person name="Bohutskyi P."/>
            <person name="Hill E.A."/>
            <person name="Rabines A."/>
            <person name="Zheng H."/>
            <person name="Allen L.Z."/>
            <person name="Kuo A."/>
            <person name="Grigoriev I.V."/>
            <person name="Allen A.E."/>
            <person name="Hazlebeck D."/>
            <person name="Allen E.E."/>
        </authorList>
    </citation>
    <scope>NUCLEOTIDE SEQUENCE</scope>
    <source>
        <strain evidence="11">Hildebrandi</strain>
    </source>
</reference>
<keyword evidence="7" id="KW-0413">Isomerase</keyword>
<evidence type="ECO:0000256" key="6">
    <source>
        <dbReference type="ARBA" id="ARBA00022840"/>
    </source>
</evidence>
<dbReference type="EC" id="2.7.1.30" evidence="2"/>
<dbReference type="Pfam" id="PF02782">
    <property type="entry name" value="FGGY_C"/>
    <property type="match status" value="1"/>
</dbReference>
<dbReference type="Pfam" id="PF00370">
    <property type="entry name" value="FGGY_N"/>
    <property type="match status" value="1"/>
</dbReference>
<keyword evidence="5 11" id="KW-0418">Kinase</keyword>
<sequence length="811" mass="87525">MSTFIRPVTIVLLQLCLVVAVVTDSTASATPLRKVVIGVDGGTESIRACCFDAETGAVLGKPCASPYTTFHPQPSWAEQDTQDWWDGMGKAVRGAVASLKETSSNEDFAILSICVDTTCCTVVALDKDKQPLRDNRCILWMDARSAPQTKEIMETCRGDPALNVNCGGEGPISAEWFIPKALWIRQNEPHVWDRAETICEYQDYINYKLTGELCACTCNAATRWHWDGEAALYESSPDQPYPGRPLSLYRKLGIPELAKIVPQKVVPMGGLVGHLSNEASEHLNLPAGIPVAQGGPDAFVGMIGLGCIHPGQLCLITGSSHLHCVVSSLPSNAPGIWGAYKGAPLPGLSFAEGGQSSTGSIIRWARNILGQADLEYKYLDAEADQISPGCDGLIALETFQGSRTPVTDPLARGALVGLTLSHTRAHIWRALMEAVAFGTRGCLEGLQMAGHPCHEIIIAGGATRSSTWLQMHADVTGKPVVVCEFSDAPLLGCAILASVNAGVQTSIEDAVQRMVRQAKRIEPSQEAMKTYDELYKVYSALSEATRPIVHAIASIRGGEIPASNEEPGIEARKNSSPPIISPSLLACDWSKIGEEVRRCMDAGAVRLHVDIFDGVFLDSPLALTFGPQMVAAIRRCSQEAILDLHMCVERPARYIGPMKEAGGTTFIFQWESVLREDNPIKEALLIAASVRDHGMECGISINPSTMVEDIFPLLNSGLVAIVDVLSVEPGFGGQSFQDVAVEKIEKLLRFRERRDSPLEFKILVDGGINTETAGLSKRADILVAGTYLFQHNSMSDGIKELISSCTDDTEV</sequence>
<dbReference type="PROSITE" id="PS00445">
    <property type="entry name" value="FGGY_KINASES_2"/>
    <property type="match status" value="1"/>
</dbReference>
<feature type="domain" description="Carbohydrate kinase FGGY C-terminal" evidence="10">
    <location>
        <begin position="315"/>
        <end position="500"/>
    </location>
</feature>
<keyword evidence="3" id="KW-0808">Transferase</keyword>